<sequence length="1164" mass="123091">MSATASATSPAPLRTLHGGGGLAITLGPHGAPQRIDALGVTVNLFMGQALEAGPVNLWLRLTEGGATASQAVPLLGPGAPLRLQPAADAAQADWCGRWQGLALRLRLLCSQGDAAAAAGWYWHLSVRNDGPAARTLDLIHVQDLGLAAYAGIRLNEHYVSHYLDLAPLPHPRCGTVLAARQNLAVAGRHPWAVVGSLRQGVSFATDMRQLAGAARRAGQLPQGVQRGLPGQRLQHEHALAAVQDAPLTLAPGAHATLGFFVRVLADHPAATARPDLAAVDAALAQAEAQPTGWAADALPAAGPEGVDGAAAGTPESLFSAAPLLATLPLDDAELARLFGPRRRQAERAGTAPDAPLLSFFTGPADDPCHVVLQAKEAALLRPHGHLLRSGRHAVPDEAALTSTAWMGGVFHSMVTQGHVSINRFLSAQRGFWGQFRGAGQRVFVRPAGGGAIDWQLLATPSAFAIEAERCRWLYRHAQGLLEVTAGVRHPGSTAPDGVEGHALTLQLRVLQGEPLEWLVSHHIALAGDDGAAAPAIGWQRVAEPLGDAVAVPVPAGSELHARFPRGRFVIAAGPGTRLAEVAGDALLHADGQSRGAPFVCLRLAACTDALLALRGELLPPAEVPALNLALPQLHAAGEGAAAQALAQLAEILPWYRHNALVHYLSPRGLEQFSGGGWGTRDVCQGPLEMLLALGEAAPVRDLLLRVFAAQDAGGDWPQWFMFFERERDIRAGDAHGDIVFWPLLGLARYLLASGDAGLLDALVAYYSKDASTAEVDTVWGHVQRALAVIAGRRIAGTALAAYGHGDWNDSLQPADPALREHLCSAWTVTLHHQTLTTLARALHALGRGAEAAGFEAEAARIRADFQRLLVIDGVVAGYVLFTPGQAPQPMLHPADTLTGVRASLLPMMHAMLEDLLDPAQARAHLARVEAELSGPDGARLFDRPLPYRGGPEQLFQRAESSAFFGREIGVMYTHAHLRWAEALAHLGEARRFFAALGLAHPVGLPERLPQATRRQANCYFSSSDAAFADRYEAGRDYERIARGEVALDGGWRIYSSGPGIAIGLVVGRLLGIRREARTLVLDPVLPPELDGLVVRLPLLDGVEVEITYRVGPQGHGPQALTLDGQALLFTRGHNPYRTGAAEVAVDGLRAALAAGARQLAIHLG</sequence>
<dbReference type="InterPro" id="IPR008928">
    <property type="entry name" value="6-hairpin_glycosidase_sf"/>
</dbReference>
<proteinExistence type="predicted"/>
<accession>A0ABU9CFM7</accession>
<evidence type="ECO:0000259" key="3">
    <source>
        <dbReference type="Pfam" id="PF21958"/>
    </source>
</evidence>
<dbReference type="InterPro" id="IPR048773">
    <property type="entry name" value="SOGP_C"/>
</dbReference>
<evidence type="ECO:0000313" key="5">
    <source>
        <dbReference type="Proteomes" id="UP001365405"/>
    </source>
</evidence>
<dbReference type="PANTHER" id="PTHR37469">
    <property type="entry name" value="CELLOBIONIC ACID PHOSPHORYLASE-RELATED"/>
    <property type="match status" value="1"/>
</dbReference>
<feature type="domain" description="SOGP N-terminal" evidence="3">
    <location>
        <begin position="28"/>
        <end position="260"/>
    </location>
</feature>
<evidence type="ECO:0000313" key="4">
    <source>
        <dbReference type="EMBL" id="MEK8050000.1"/>
    </source>
</evidence>
<dbReference type="PANTHER" id="PTHR37469:SF2">
    <property type="entry name" value="CELLOBIONIC ACID PHOSPHORYLASE"/>
    <property type="match status" value="1"/>
</dbReference>
<reference evidence="4 5" key="1">
    <citation type="submission" date="2024-04" db="EMBL/GenBank/DDBJ databases">
        <title>Novel species of the genus Ideonella isolated from streams.</title>
        <authorList>
            <person name="Lu H."/>
        </authorList>
    </citation>
    <scope>NUCLEOTIDE SEQUENCE [LARGE SCALE GENOMIC DNA]</scope>
    <source>
        <strain evidence="4 5">DXS22W</strain>
    </source>
</reference>
<organism evidence="4 5">
    <name type="scientific">Pseudaquabacterium inlustre</name>
    <dbReference type="NCBI Taxonomy" id="2984192"/>
    <lineage>
        <taxon>Bacteria</taxon>
        <taxon>Pseudomonadati</taxon>
        <taxon>Pseudomonadota</taxon>
        <taxon>Betaproteobacteria</taxon>
        <taxon>Burkholderiales</taxon>
        <taxon>Sphaerotilaceae</taxon>
        <taxon>Pseudaquabacterium</taxon>
    </lineage>
</organism>
<dbReference type="Pfam" id="PF21958">
    <property type="entry name" value="SOGP_N"/>
    <property type="match status" value="1"/>
</dbReference>
<dbReference type="InterPro" id="IPR048771">
    <property type="entry name" value="SOGP_2nd"/>
</dbReference>
<dbReference type="InterPro" id="IPR053831">
    <property type="entry name" value="SOGP_N"/>
</dbReference>
<dbReference type="Pfam" id="PF21270">
    <property type="entry name" value="SOGP_4th"/>
    <property type="match status" value="1"/>
</dbReference>
<dbReference type="Proteomes" id="UP001365405">
    <property type="component" value="Unassembled WGS sequence"/>
</dbReference>
<name>A0ABU9CFM7_9BURK</name>
<evidence type="ECO:0008006" key="6">
    <source>
        <dbReference type="Google" id="ProtNLM"/>
    </source>
</evidence>
<protein>
    <recommendedName>
        <fullName evidence="6">Cellobiose phosphorylase</fullName>
    </recommendedName>
</protein>
<dbReference type="SUPFAM" id="SSF48208">
    <property type="entry name" value="Six-hairpin glycosidases"/>
    <property type="match status" value="1"/>
</dbReference>
<dbReference type="InterPro" id="IPR037018">
    <property type="entry name" value="GH65_N"/>
</dbReference>
<dbReference type="InterPro" id="IPR052047">
    <property type="entry name" value="GH94_Enzymes"/>
</dbReference>
<comment type="caution">
    <text evidence="4">The sequence shown here is derived from an EMBL/GenBank/DDBJ whole genome shotgun (WGS) entry which is preliminary data.</text>
</comment>
<gene>
    <name evidence="4" type="ORF">AACH10_07105</name>
</gene>
<dbReference type="Gene3D" id="2.70.98.40">
    <property type="entry name" value="Glycoside hydrolase, family 65, N-terminal domain"/>
    <property type="match status" value="1"/>
</dbReference>
<dbReference type="Gene3D" id="2.60.420.10">
    <property type="entry name" value="Maltose phosphorylase, domain 3"/>
    <property type="match status" value="1"/>
</dbReference>
<dbReference type="RefSeq" id="WP_341409669.1">
    <property type="nucleotide sequence ID" value="NZ_JBBUTH010000003.1"/>
</dbReference>
<feature type="domain" description="Glycoside phosphorylase C-terminal" evidence="2">
    <location>
        <begin position="1071"/>
        <end position="1153"/>
    </location>
</feature>
<evidence type="ECO:0000259" key="1">
    <source>
        <dbReference type="Pfam" id="PF21250"/>
    </source>
</evidence>
<dbReference type="Gene3D" id="1.50.10.10">
    <property type="match status" value="1"/>
</dbReference>
<dbReference type="InterPro" id="IPR012341">
    <property type="entry name" value="6hp_glycosidase-like_sf"/>
</dbReference>
<dbReference type="Pfam" id="PF21250">
    <property type="entry name" value="SOGP_2nd"/>
    <property type="match status" value="1"/>
</dbReference>
<feature type="domain" description="Glycoside phosphorylase super sandwich" evidence="1">
    <location>
        <begin position="340"/>
        <end position="530"/>
    </location>
</feature>
<dbReference type="EMBL" id="JBBUTH010000003">
    <property type="protein sequence ID" value="MEK8050000.1"/>
    <property type="molecule type" value="Genomic_DNA"/>
</dbReference>
<evidence type="ECO:0000259" key="2">
    <source>
        <dbReference type="Pfam" id="PF21270"/>
    </source>
</evidence>
<keyword evidence="5" id="KW-1185">Reference proteome</keyword>